<keyword evidence="3" id="KW-0808">Transferase</keyword>
<keyword evidence="2" id="KW-0489">Methyltransferase</keyword>
<evidence type="ECO:0000313" key="8">
    <source>
        <dbReference type="EMBL" id="OGD43265.1"/>
    </source>
</evidence>
<evidence type="ECO:0000256" key="6">
    <source>
        <dbReference type="ARBA" id="ARBA00049348"/>
    </source>
</evidence>
<comment type="catalytic activity">
    <reaction evidence="6">
        <text>a 6-O-methyl-2'-deoxyguanosine in DNA + L-cysteinyl-[protein] = S-methyl-L-cysteinyl-[protein] + a 2'-deoxyguanosine in DNA</text>
        <dbReference type="Rhea" id="RHEA:24000"/>
        <dbReference type="Rhea" id="RHEA-COMP:10131"/>
        <dbReference type="Rhea" id="RHEA-COMP:10132"/>
        <dbReference type="Rhea" id="RHEA-COMP:11367"/>
        <dbReference type="Rhea" id="RHEA-COMP:11368"/>
        <dbReference type="ChEBI" id="CHEBI:29950"/>
        <dbReference type="ChEBI" id="CHEBI:82612"/>
        <dbReference type="ChEBI" id="CHEBI:85445"/>
        <dbReference type="ChEBI" id="CHEBI:85448"/>
        <dbReference type="EC" id="2.1.1.63"/>
    </reaction>
</comment>
<evidence type="ECO:0000259" key="7">
    <source>
        <dbReference type="Pfam" id="PF01035"/>
    </source>
</evidence>
<comment type="caution">
    <text evidence="8">The sequence shown here is derived from an EMBL/GenBank/DDBJ whole genome shotgun (WGS) entry which is preliminary data.</text>
</comment>
<dbReference type="InterPro" id="IPR014048">
    <property type="entry name" value="MethylDNA_cys_MeTrfase_DNA-bd"/>
</dbReference>
<evidence type="ECO:0000256" key="1">
    <source>
        <dbReference type="ARBA" id="ARBA00001286"/>
    </source>
</evidence>
<dbReference type="NCBIfam" id="TIGR00589">
    <property type="entry name" value="ogt"/>
    <property type="match status" value="1"/>
</dbReference>
<dbReference type="Gene3D" id="1.10.10.10">
    <property type="entry name" value="Winged helix-like DNA-binding domain superfamily/Winged helix DNA-binding domain"/>
    <property type="match status" value="1"/>
</dbReference>
<dbReference type="Proteomes" id="UP000178974">
    <property type="component" value="Unassembled WGS sequence"/>
</dbReference>
<proteinExistence type="predicted"/>
<dbReference type="GO" id="GO:0003908">
    <property type="term" value="F:methylated-DNA-[protein]-cysteine S-methyltransferase activity"/>
    <property type="evidence" value="ECO:0007669"/>
    <property type="project" value="UniProtKB-EC"/>
</dbReference>
<dbReference type="InterPro" id="IPR001497">
    <property type="entry name" value="MethylDNA_cys_MeTrfase_AS"/>
</dbReference>
<dbReference type="PANTHER" id="PTHR10815">
    <property type="entry name" value="METHYLATED-DNA--PROTEIN-CYSTEINE METHYLTRANSFERASE"/>
    <property type="match status" value="1"/>
</dbReference>
<protein>
    <recommendedName>
        <fullName evidence="7">Methylated-DNA-[protein]-cysteine S-methyltransferase DNA binding domain-containing protein</fullName>
    </recommendedName>
</protein>
<dbReference type="InterPro" id="IPR036217">
    <property type="entry name" value="MethylDNA_cys_MeTrfase_DNAb"/>
</dbReference>
<evidence type="ECO:0000256" key="3">
    <source>
        <dbReference type="ARBA" id="ARBA00022679"/>
    </source>
</evidence>
<dbReference type="GO" id="GO:0032259">
    <property type="term" value="P:methylation"/>
    <property type="evidence" value="ECO:0007669"/>
    <property type="project" value="UniProtKB-KW"/>
</dbReference>
<dbReference type="AlphaFoldDB" id="A0A1F5CK96"/>
<dbReference type="PANTHER" id="PTHR10815:SF13">
    <property type="entry name" value="METHYLATED-DNA--PROTEIN-CYSTEINE METHYLTRANSFERASE"/>
    <property type="match status" value="1"/>
</dbReference>
<name>A0A1F5CK96_9BACT</name>
<dbReference type="CDD" id="cd06445">
    <property type="entry name" value="ATase"/>
    <property type="match status" value="1"/>
</dbReference>
<dbReference type="InterPro" id="IPR036388">
    <property type="entry name" value="WH-like_DNA-bd_sf"/>
</dbReference>
<accession>A0A1F5CK96</accession>
<keyword evidence="4" id="KW-0227">DNA damage</keyword>
<evidence type="ECO:0000256" key="5">
    <source>
        <dbReference type="ARBA" id="ARBA00023204"/>
    </source>
</evidence>
<dbReference type="PROSITE" id="PS00374">
    <property type="entry name" value="MGMT"/>
    <property type="match status" value="1"/>
</dbReference>
<dbReference type="GO" id="GO:0006281">
    <property type="term" value="P:DNA repair"/>
    <property type="evidence" value="ECO:0007669"/>
    <property type="project" value="UniProtKB-KW"/>
</dbReference>
<keyword evidence="5" id="KW-0234">DNA repair</keyword>
<evidence type="ECO:0000256" key="4">
    <source>
        <dbReference type="ARBA" id="ARBA00022763"/>
    </source>
</evidence>
<sequence length="105" mass="11691">MARNAQAAEITSFARKVFEIVKKIPKGKTATYKEVAVLAGRPRAWRAVGNILNKNFNPDIPCHRVIRSDGKTGGYNRGVSKKLLLLQKEKSPGGTRISSNTRRER</sequence>
<dbReference type="Pfam" id="PF01035">
    <property type="entry name" value="DNA_binding_1"/>
    <property type="match status" value="1"/>
</dbReference>
<comment type="catalytic activity">
    <reaction evidence="1">
        <text>a 4-O-methyl-thymidine in DNA + L-cysteinyl-[protein] = a thymidine in DNA + S-methyl-L-cysteinyl-[protein]</text>
        <dbReference type="Rhea" id="RHEA:53428"/>
        <dbReference type="Rhea" id="RHEA-COMP:10131"/>
        <dbReference type="Rhea" id="RHEA-COMP:10132"/>
        <dbReference type="Rhea" id="RHEA-COMP:13555"/>
        <dbReference type="Rhea" id="RHEA-COMP:13556"/>
        <dbReference type="ChEBI" id="CHEBI:29950"/>
        <dbReference type="ChEBI" id="CHEBI:82612"/>
        <dbReference type="ChEBI" id="CHEBI:137386"/>
        <dbReference type="ChEBI" id="CHEBI:137387"/>
        <dbReference type="EC" id="2.1.1.63"/>
    </reaction>
</comment>
<organism evidence="8 9">
    <name type="scientific">Candidatus Azambacteria bacterium RIFOXYD1_FULL_42_11</name>
    <dbReference type="NCBI Taxonomy" id="1797310"/>
    <lineage>
        <taxon>Bacteria</taxon>
        <taxon>Candidatus Azamiibacteriota</taxon>
    </lineage>
</organism>
<gene>
    <name evidence="8" type="ORF">A2567_02350</name>
</gene>
<dbReference type="EMBL" id="MEZA01000005">
    <property type="protein sequence ID" value="OGD43265.1"/>
    <property type="molecule type" value="Genomic_DNA"/>
</dbReference>
<evidence type="ECO:0000256" key="2">
    <source>
        <dbReference type="ARBA" id="ARBA00022603"/>
    </source>
</evidence>
<dbReference type="SUPFAM" id="SSF46767">
    <property type="entry name" value="Methylated DNA-protein cysteine methyltransferase, C-terminal domain"/>
    <property type="match status" value="1"/>
</dbReference>
<evidence type="ECO:0000313" key="9">
    <source>
        <dbReference type="Proteomes" id="UP000178974"/>
    </source>
</evidence>
<feature type="domain" description="Methylated-DNA-[protein]-cysteine S-methyltransferase DNA binding" evidence="7">
    <location>
        <begin position="13"/>
        <end position="90"/>
    </location>
</feature>
<reference evidence="8 9" key="1">
    <citation type="journal article" date="2016" name="Nat. Commun.">
        <title>Thousands of microbial genomes shed light on interconnected biogeochemical processes in an aquifer system.</title>
        <authorList>
            <person name="Anantharaman K."/>
            <person name="Brown C.T."/>
            <person name="Hug L.A."/>
            <person name="Sharon I."/>
            <person name="Castelle C.J."/>
            <person name="Probst A.J."/>
            <person name="Thomas B.C."/>
            <person name="Singh A."/>
            <person name="Wilkins M.J."/>
            <person name="Karaoz U."/>
            <person name="Brodie E.L."/>
            <person name="Williams K.H."/>
            <person name="Hubbard S.S."/>
            <person name="Banfield J.F."/>
        </authorList>
    </citation>
    <scope>NUCLEOTIDE SEQUENCE [LARGE SCALE GENOMIC DNA]</scope>
</reference>